<feature type="region of interest" description="Disordered" evidence="1">
    <location>
        <begin position="225"/>
        <end position="244"/>
    </location>
</feature>
<organism evidence="3">
    <name type="scientific">Caldilineaceae bacterium SB0675_bin_29</name>
    <dbReference type="NCBI Taxonomy" id="2605266"/>
    <lineage>
        <taxon>Bacteria</taxon>
        <taxon>Bacillati</taxon>
        <taxon>Chloroflexota</taxon>
        <taxon>Caldilineae</taxon>
        <taxon>Caldilineales</taxon>
        <taxon>Caldilineaceae</taxon>
    </lineage>
</organism>
<proteinExistence type="predicted"/>
<evidence type="ECO:0000256" key="1">
    <source>
        <dbReference type="SAM" id="MobiDB-lite"/>
    </source>
</evidence>
<dbReference type="EMBL" id="VYDA01000537">
    <property type="protein sequence ID" value="MYH63031.1"/>
    <property type="molecule type" value="Genomic_DNA"/>
</dbReference>
<dbReference type="InterPro" id="IPR026001">
    <property type="entry name" value="Abi-like_C"/>
</dbReference>
<dbReference type="Pfam" id="PF14355">
    <property type="entry name" value="Abi_C"/>
    <property type="match status" value="1"/>
</dbReference>
<evidence type="ECO:0000313" key="3">
    <source>
        <dbReference type="EMBL" id="MYH63031.1"/>
    </source>
</evidence>
<accession>A0A6B1G4N4</accession>
<reference evidence="3" key="1">
    <citation type="submission" date="2019-09" db="EMBL/GenBank/DDBJ databases">
        <title>Characterisation of the sponge microbiome using genome-centric metagenomics.</title>
        <authorList>
            <person name="Engelberts J.P."/>
            <person name="Robbins S.J."/>
            <person name="De Goeij J.M."/>
            <person name="Aranda M."/>
            <person name="Bell S.C."/>
            <person name="Webster N.S."/>
        </authorList>
    </citation>
    <scope>NUCLEOTIDE SEQUENCE</scope>
    <source>
        <strain evidence="3">SB0675_bin_29</strain>
    </source>
</reference>
<feature type="domain" description="Abortive infection protein-like C-terminal" evidence="2">
    <location>
        <begin position="75"/>
        <end position="157"/>
    </location>
</feature>
<feature type="compositionally biased region" description="Basic and acidic residues" evidence="1">
    <location>
        <begin position="235"/>
        <end position="244"/>
    </location>
</feature>
<gene>
    <name evidence="3" type="ORF">F4148_15170</name>
</gene>
<protein>
    <submittedName>
        <fullName evidence="3">Abortive infection family protein</fullName>
    </submittedName>
</protein>
<name>A0A6B1G4N4_9CHLR</name>
<sequence length="244" mass="26864">MAESSPPRFQMVGARSAILDGPVAEPIEQHIEAIENALESVPDFAFDLSKGLVDTVCKTVLADIGQPASTSWDSPKLLRETTNRLKLLPDDNPTPAKTRDSVEKTIRGMLQTIQGLCELRNNYGMVAHGRDAFAARLGLRQATLAAQAADTIVAFLYRTHREASSQTPGARVYYEDHPEFNEEIDRDYEPIRLGEVELIPSQVLFYTDLAAYRAALQEFIAARNGEGDGEGLDEQNGKSEEKGN</sequence>
<dbReference type="AlphaFoldDB" id="A0A6B1G4N4"/>
<comment type="caution">
    <text evidence="3">The sequence shown here is derived from an EMBL/GenBank/DDBJ whole genome shotgun (WGS) entry which is preliminary data.</text>
</comment>
<evidence type="ECO:0000259" key="2">
    <source>
        <dbReference type="Pfam" id="PF14355"/>
    </source>
</evidence>